<comment type="similarity">
    <text evidence="1">Belongs to the class IV-like SAM-binding methyltransferase superfamily. RNA methyltransferase TrmH family.</text>
</comment>
<evidence type="ECO:0000313" key="7">
    <source>
        <dbReference type="Proteomes" id="UP000837675"/>
    </source>
</evidence>
<dbReference type="PIRSF" id="PIRSF004808">
    <property type="entry name" value="LasT"/>
    <property type="match status" value="1"/>
</dbReference>
<keyword evidence="2 6" id="KW-0489">Methyltransferase</keyword>
<sequence length="241" mass="27114">MHSSIFIILIEPQMGENIGATARVMSNFGCCNLRIVNPRGGWPNQKALEMAAHGKFVVEQAEIFQDIRTAIADINYLIATTANTRYLAKTVNNPSESMQKIAQHLVDSKHQIGLMFGRERSGLTNEEISFADEIVQISTSKINPSLNLAQAVCIILYELSKLAKYDTHKSNLRQRATQAEISHLIKHLESELDVANFFQVPEKKEGMMQNIRNIIMRMHPSSQDVRTLRGIIKAIIRKNGT</sequence>
<proteinExistence type="inferred from homology"/>
<dbReference type="InterPro" id="IPR029028">
    <property type="entry name" value="Alpha/beta_knot_MTases"/>
</dbReference>
<dbReference type="InterPro" id="IPR029026">
    <property type="entry name" value="tRNA_m1G_MTases_N"/>
</dbReference>
<dbReference type="GO" id="GO:0005829">
    <property type="term" value="C:cytosol"/>
    <property type="evidence" value="ECO:0007669"/>
    <property type="project" value="TreeGrafter"/>
</dbReference>
<name>A0A8S4BU70_9ACAR</name>
<dbReference type="Gene3D" id="3.40.1280.10">
    <property type="match status" value="1"/>
</dbReference>
<dbReference type="Pfam" id="PF00588">
    <property type="entry name" value="SpoU_methylase"/>
    <property type="match status" value="1"/>
</dbReference>
<dbReference type="Proteomes" id="UP000837675">
    <property type="component" value="Unassembled WGS sequence"/>
</dbReference>
<accession>A0A8S4BU70</accession>
<protein>
    <submittedName>
        <fullName evidence="6">RNA methyltransferase</fullName>
    </submittedName>
</protein>
<dbReference type="PANTHER" id="PTHR42786:SF7">
    <property type="entry name" value="TRNA_RRNA METHYLTRANSFERASE SPOU TYPE DOMAIN-CONTAINING PROTEIN"/>
    <property type="match status" value="1"/>
</dbReference>
<dbReference type="InterPro" id="IPR004384">
    <property type="entry name" value="RNA_MeTrfase_TrmJ/LasT"/>
</dbReference>
<evidence type="ECO:0000256" key="3">
    <source>
        <dbReference type="ARBA" id="ARBA00022679"/>
    </source>
</evidence>
<keyword evidence="4" id="KW-0949">S-adenosyl-L-methionine</keyword>
<dbReference type="Gene3D" id="1.10.8.590">
    <property type="match status" value="1"/>
</dbReference>
<organism evidence="6 7">
    <name type="scientific">Hyalomma marginatum</name>
    <dbReference type="NCBI Taxonomy" id="34627"/>
    <lineage>
        <taxon>Eukaryota</taxon>
        <taxon>Metazoa</taxon>
        <taxon>Ecdysozoa</taxon>
        <taxon>Arthropoda</taxon>
        <taxon>Chelicerata</taxon>
        <taxon>Arachnida</taxon>
        <taxon>Acari</taxon>
        <taxon>Parasitiformes</taxon>
        <taxon>Ixodida</taxon>
        <taxon>Ixodoidea</taxon>
        <taxon>Ixodidae</taxon>
        <taxon>Hyalomminae</taxon>
        <taxon>Hyalomma</taxon>
    </lineage>
</organism>
<gene>
    <name evidence="6" type="ORF">MHYMCMPASI_00336</name>
</gene>
<dbReference type="GO" id="GO:0003723">
    <property type="term" value="F:RNA binding"/>
    <property type="evidence" value="ECO:0007669"/>
    <property type="project" value="InterPro"/>
</dbReference>
<dbReference type="NCBIfam" id="TIGR00050">
    <property type="entry name" value="rRNA_methyl_1"/>
    <property type="match status" value="1"/>
</dbReference>
<evidence type="ECO:0000256" key="1">
    <source>
        <dbReference type="ARBA" id="ARBA00007228"/>
    </source>
</evidence>
<evidence type="ECO:0000313" key="6">
    <source>
        <dbReference type="EMBL" id="CAG7590637.1"/>
    </source>
</evidence>
<dbReference type="CDD" id="cd18093">
    <property type="entry name" value="SpoU-like_TrmJ"/>
    <property type="match status" value="1"/>
</dbReference>
<dbReference type="PANTHER" id="PTHR42786">
    <property type="entry name" value="TRNA/RRNA METHYLTRANSFERASE"/>
    <property type="match status" value="1"/>
</dbReference>
<comment type="caution">
    <text evidence="6">The sequence shown here is derived from an EMBL/GenBank/DDBJ whole genome shotgun (WGS) entry which is preliminary data.</text>
</comment>
<reference evidence="6" key="1">
    <citation type="submission" date="2021-06" db="EMBL/GenBank/DDBJ databases">
        <authorList>
            <person name="Nardi T."/>
            <person name="Nardi T."/>
        </authorList>
    </citation>
    <scope>NUCLEOTIDE SEQUENCE</scope>
</reference>
<dbReference type="EMBL" id="CAJVAF010000115">
    <property type="protein sequence ID" value="CAG7590637.1"/>
    <property type="molecule type" value="Genomic_DNA"/>
</dbReference>
<evidence type="ECO:0000256" key="4">
    <source>
        <dbReference type="ARBA" id="ARBA00022691"/>
    </source>
</evidence>
<evidence type="ECO:0000256" key="2">
    <source>
        <dbReference type="ARBA" id="ARBA00022603"/>
    </source>
</evidence>
<feature type="domain" description="tRNA/rRNA methyltransferase SpoU type" evidence="5">
    <location>
        <begin position="5"/>
        <end position="157"/>
    </location>
</feature>
<dbReference type="AlphaFoldDB" id="A0A8S4BU70"/>
<dbReference type="InterPro" id="IPR001537">
    <property type="entry name" value="SpoU_MeTrfase"/>
</dbReference>
<evidence type="ECO:0000259" key="5">
    <source>
        <dbReference type="Pfam" id="PF00588"/>
    </source>
</evidence>
<keyword evidence="3" id="KW-0808">Transferase</keyword>
<keyword evidence="7" id="KW-1185">Reference proteome</keyword>
<dbReference type="GO" id="GO:0002128">
    <property type="term" value="P:tRNA nucleoside ribose methylation"/>
    <property type="evidence" value="ECO:0007669"/>
    <property type="project" value="TreeGrafter"/>
</dbReference>
<dbReference type="GO" id="GO:0008173">
    <property type="term" value="F:RNA methyltransferase activity"/>
    <property type="evidence" value="ECO:0007669"/>
    <property type="project" value="InterPro"/>
</dbReference>
<dbReference type="SUPFAM" id="SSF75217">
    <property type="entry name" value="alpha/beta knot"/>
    <property type="match status" value="1"/>
</dbReference>